<dbReference type="GO" id="GO:0005524">
    <property type="term" value="F:ATP binding"/>
    <property type="evidence" value="ECO:0007669"/>
    <property type="project" value="UniProtKB-KW"/>
</dbReference>
<dbReference type="PANTHER" id="PTHR47634:SF9">
    <property type="entry name" value="PROTEIN KINASE DOMAIN-CONTAINING PROTEIN-RELATED"/>
    <property type="match status" value="1"/>
</dbReference>
<dbReference type="GO" id="GO:0050684">
    <property type="term" value="P:regulation of mRNA processing"/>
    <property type="evidence" value="ECO:0007669"/>
    <property type="project" value="TreeGrafter"/>
</dbReference>
<evidence type="ECO:0000313" key="10">
    <source>
        <dbReference type="EMBL" id="CDM37570.1"/>
    </source>
</evidence>
<comment type="catalytic activity">
    <reaction evidence="8">
        <text>L-seryl-[protein] + ATP = O-phospho-L-seryl-[protein] + ADP + H(+)</text>
        <dbReference type="Rhea" id="RHEA:17989"/>
        <dbReference type="Rhea" id="RHEA-COMP:9863"/>
        <dbReference type="Rhea" id="RHEA-COMP:11604"/>
        <dbReference type="ChEBI" id="CHEBI:15378"/>
        <dbReference type="ChEBI" id="CHEBI:29999"/>
        <dbReference type="ChEBI" id="CHEBI:30616"/>
        <dbReference type="ChEBI" id="CHEBI:83421"/>
        <dbReference type="ChEBI" id="CHEBI:456216"/>
        <dbReference type="EC" id="2.7.11.1"/>
    </reaction>
</comment>
<accession>W6QMB2</accession>
<dbReference type="OrthoDB" id="1937899at2759"/>
<proteinExistence type="predicted"/>
<keyword evidence="5" id="KW-0418">Kinase</keyword>
<evidence type="ECO:0000256" key="8">
    <source>
        <dbReference type="ARBA" id="ARBA00048679"/>
    </source>
</evidence>
<dbReference type="EMBL" id="HG792020">
    <property type="protein sequence ID" value="CDM37570.1"/>
    <property type="molecule type" value="Genomic_DNA"/>
</dbReference>
<name>W6QMB2_PENRF</name>
<keyword evidence="4" id="KW-0547">Nucleotide-binding</keyword>
<keyword evidence="2" id="KW-0723">Serine/threonine-protein kinase</keyword>
<dbReference type="Proteomes" id="UP000030686">
    <property type="component" value="Unassembled WGS sequence"/>
</dbReference>
<keyword evidence="3" id="KW-0808">Transferase</keyword>
<dbReference type="GO" id="GO:0005634">
    <property type="term" value="C:nucleus"/>
    <property type="evidence" value="ECO:0007669"/>
    <property type="project" value="TreeGrafter"/>
</dbReference>
<protein>
    <recommendedName>
        <fullName evidence="1">non-specific serine/threonine protein kinase</fullName>
        <ecNumber evidence="1">2.7.11.1</ecNumber>
    </recommendedName>
</protein>
<dbReference type="AlphaFoldDB" id="W6QMB2"/>
<dbReference type="GO" id="GO:0000245">
    <property type="term" value="P:spliceosomal complex assembly"/>
    <property type="evidence" value="ECO:0007669"/>
    <property type="project" value="TreeGrafter"/>
</dbReference>
<keyword evidence="11" id="KW-1185">Reference proteome</keyword>
<dbReference type="GO" id="GO:0005737">
    <property type="term" value="C:cytoplasm"/>
    <property type="evidence" value="ECO:0007669"/>
    <property type="project" value="TreeGrafter"/>
</dbReference>
<dbReference type="GO" id="GO:0004674">
    <property type="term" value="F:protein serine/threonine kinase activity"/>
    <property type="evidence" value="ECO:0007669"/>
    <property type="project" value="UniProtKB-KW"/>
</dbReference>
<sequence length="222" mass="24974">MANVPELRYVVVGLEQKGFGDELKRFIGLVAEHTRSELEPQKLFDVLVCLGTEIQNVKSAVPKPDGIFEYVSKSLSLHPVKQTTEEADFHSTGGFHPVSLGDTFNSGTYKVVRKLGYGQYSTVWLARESKVQSYSVFNALFQTWHITPTNILLELENPEQTIEKYLSEVPIRVNNKYSITRPLREVIRTPLISEIPSCSDNHPSDTIQSPALRAPEFTIGTH</sequence>
<dbReference type="EC" id="2.7.11.1" evidence="1"/>
<gene>
    <name evidence="10" type="ORF">PROQFM164_S06g000532</name>
</gene>
<evidence type="ECO:0000313" key="11">
    <source>
        <dbReference type="Proteomes" id="UP000030686"/>
    </source>
</evidence>
<evidence type="ECO:0000256" key="6">
    <source>
        <dbReference type="ARBA" id="ARBA00022840"/>
    </source>
</evidence>
<dbReference type="Gene3D" id="3.30.200.20">
    <property type="entry name" value="Phosphorylase Kinase, domain 1"/>
    <property type="match status" value="1"/>
</dbReference>
<dbReference type="PANTHER" id="PTHR47634">
    <property type="entry name" value="PROTEIN KINASE DOMAIN-CONTAINING PROTEIN-RELATED"/>
    <property type="match status" value="1"/>
</dbReference>
<keyword evidence="6" id="KW-0067">ATP-binding</keyword>
<dbReference type="InterPro" id="IPR051334">
    <property type="entry name" value="SRPK"/>
</dbReference>
<feature type="region of interest" description="Disordered" evidence="9">
    <location>
        <begin position="198"/>
        <end position="222"/>
    </location>
</feature>
<reference evidence="10" key="1">
    <citation type="journal article" date="2014" name="Nat. Commun.">
        <title>Multiple recent horizontal transfers of a large genomic region in cheese making fungi.</title>
        <authorList>
            <person name="Cheeseman K."/>
            <person name="Ropars J."/>
            <person name="Renault P."/>
            <person name="Dupont J."/>
            <person name="Gouzy J."/>
            <person name="Branca A."/>
            <person name="Abraham A.L."/>
            <person name="Ceppi M."/>
            <person name="Conseiller E."/>
            <person name="Debuchy R."/>
            <person name="Malagnac F."/>
            <person name="Goarin A."/>
            <person name="Silar P."/>
            <person name="Lacoste S."/>
            <person name="Sallet E."/>
            <person name="Bensimon A."/>
            <person name="Giraud T."/>
            <person name="Brygoo Y."/>
        </authorList>
    </citation>
    <scope>NUCLEOTIDE SEQUENCE [LARGE SCALE GENOMIC DNA]</scope>
    <source>
        <strain evidence="10">FM164</strain>
    </source>
</reference>
<dbReference type="STRING" id="1365484.W6QMB2"/>
<evidence type="ECO:0000256" key="2">
    <source>
        <dbReference type="ARBA" id="ARBA00022527"/>
    </source>
</evidence>
<evidence type="ECO:0000256" key="9">
    <source>
        <dbReference type="SAM" id="MobiDB-lite"/>
    </source>
</evidence>
<comment type="catalytic activity">
    <reaction evidence="7">
        <text>L-threonyl-[protein] + ATP = O-phospho-L-threonyl-[protein] + ADP + H(+)</text>
        <dbReference type="Rhea" id="RHEA:46608"/>
        <dbReference type="Rhea" id="RHEA-COMP:11060"/>
        <dbReference type="Rhea" id="RHEA-COMP:11605"/>
        <dbReference type="ChEBI" id="CHEBI:15378"/>
        <dbReference type="ChEBI" id="CHEBI:30013"/>
        <dbReference type="ChEBI" id="CHEBI:30616"/>
        <dbReference type="ChEBI" id="CHEBI:61977"/>
        <dbReference type="ChEBI" id="CHEBI:456216"/>
        <dbReference type="EC" id="2.7.11.1"/>
    </reaction>
</comment>
<evidence type="ECO:0000256" key="3">
    <source>
        <dbReference type="ARBA" id="ARBA00022679"/>
    </source>
</evidence>
<evidence type="ECO:0000256" key="4">
    <source>
        <dbReference type="ARBA" id="ARBA00022741"/>
    </source>
</evidence>
<feature type="compositionally biased region" description="Polar residues" evidence="9">
    <location>
        <begin position="198"/>
        <end position="209"/>
    </location>
</feature>
<organism evidence="10 11">
    <name type="scientific">Penicillium roqueforti (strain FM164)</name>
    <dbReference type="NCBI Taxonomy" id="1365484"/>
    <lineage>
        <taxon>Eukaryota</taxon>
        <taxon>Fungi</taxon>
        <taxon>Dikarya</taxon>
        <taxon>Ascomycota</taxon>
        <taxon>Pezizomycotina</taxon>
        <taxon>Eurotiomycetes</taxon>
        <taxon>Eurotiomycetidae</taxon>
        <taxon>Eurotiales</taxon>
        <taxon>Aspergillaceae</taxon>
        <taxon>Penicillium</taxon>
    </lineage>
</organism>
<evidence type="ECO:0000256" key="5">
    <source>
        <dbReference type="ARBA" id="ARBA00022777"/>
    </source>
</evidence>
<evidence type="ECO:0000256" key="1">
    <source>
        <dbReference type="ARBA" id="ARBA00012513"/>
    </source>
</evidence>
<evidence type="ECO:0000256" key="7">
    <source>
        <dbReference type="ARBA" id="ARBA00047899"/>
    </source>
</evidence>